<sequence>MTTKSTLILRFRFAEPAMSTSNNRRWASPSPSPISSPSQSRVATRGLGPTSRNRTKHPFWLKADKAKQSGKTRFQTKGNHVEKVAPPQTLPELYLNKLSTHIQTDSRDKKRKAAETSEDDDPNKRVRSESPERPLPPIITKPSVPDTTPTPTATPGLTANLHFNKMPSADSSSESTAGMRTTAGVIQMTNGQQYTAPPAAGFPRSQCVESPLRNTTDSNRAHWGAEKGPKGFIRVYRAKYVANARDVVSKLAYAIPKLVDAPSVIISPPTAREELDERLPAPWNFLLSSIPADSLKKLIDQGWWSTPTITFYVFDYNVPLPRYIMTLQNLCTDADPEACKFVARVVADKLKSLKEASDFLTKHSSTSDPKAAEDALNSIDAKPLEIALPGGETDLVWNIYFTPPPSIDFFRLLEWCTAARGLTYDTARHGTGVPRTGRDQLFCMGCKGYDHPTGLCPLPRIVGWFGAALNSVSAEDKTLSKADERNERKDKKSKGGNGKGPRTGGNGRRVNRNSRHRN</sequence>
<protein>
    <submittedName>
        <fullName evidence="2">Uncharacterized protein</fullName>
    </submittedName>
</protein>
<evidence type="ECO:0000313" key="3">
    <source>
        <dbReference type="Proteomes" id="UP001218188"/>
    </source>
</evidence>
<accession>A0AAD6XIG0</accession>
<comment type="caution">
    <text evidence="2">The sequence shown here is derived from an EMBL/GenBank/DDBJ whole genome shotgun (WGS) entry which is preliminary data.</text>
</comment>
<proteinExistence type="predicted"/>
<dbReference type="Proteomes" id="UP001218188">
    <property type="component" value="Unassembled WGS sequence"/>
</dbReference>
<evidence type="ECO:0000256" key="1">
    <source>
        <dbReference type="SAM" id="MobiDB-lite"/>
    </source>
</evidence>
<feature type="compositionally biased region" description="Basic and acidic residues" evidence="1">
    <location>
        <begin position="122"/>
        <end position="132"/>
    </location>
</feature>
<dbReference type="EMBL" id="JARJCM010000003">
    <property type="protein sequence ID" value="KAJ7046239.1"/>
    <property type="molecule type" value="Genomic_DNA"/>
</dbReference>
<feature type="compositionally biased region" description="Basic and acidic residues" evidence="1">
    <location>
        <begin position="476"/>
        <end position="490"/>
    </location>
</feature>
<feature type="compositionally biased region" description="Polar residues" evidence="1">
    <location>
        <begin position="69"/>
        <end position="78"/>
    </location>
</feature>
<evidence type="ECO:0000313" key="2">
    <source>
        <dbReference type="EMBL" id="KAJ7046239.1"/>
    </source>
</evidence>
<feature type="compositionally biased region" description="Low complexity" evidence="1">
    <location>
        <begin position="140"/>
        <end position="158"/>
    </location>
</feature>
<feature type="region of interest" description="Disordered" evidence="1">
    <location>
        <begin position="18"/>
        <end position="176"/>
    </location>
</feature>
<feature type="region of interest" description="Disordered" evidence="1">
    <location>
        <begin position="476"/>
        <end position="518"/>
    </location>
</feature>
<feature type="compositionally biased region" description="Basic residues" evidence="1">
    <location>
        <begin position="509"/>
        <end position="518"/>
    </location>
</feature>
<feature type="compositionally biased region" description="Gly residues" evidence="1">
    <location>
        <begin position="495"/>
        <end position="507"/>
    </location>
</feature>
<gene>
    <name evidence="2" type="ORF">C8F04DRAFT_1387838</name>
</gene>
<dbReference type="AlphaFoldDB" id="A0AAD6XIG0"/>
<organism evidence="2 3">
    <name type="scientific">Mycena alexandri</name>
    <dbReference type="NCBI Taxonomy" id="1745969"/>
    <lineage>
        <taxon>Eukaryota</taxon>
        <taxon>Fungi</taxon>
        <taxon>Dikarya</taxon>
        <taxon>Basidiomycota</taxon>
        <taxon>Agaricomycotina</taxon>
        <taxon>Agaricomycetes</taxon>
        <taxon>Agaricomycetidae</taxon>
        <taxon>Agaricales</taxon>
        <taxon>Marasmiineae</taxon>
        <taxon>Mycenaceae</taxon>
        <taxon>Mycena</taxon>
    </lineage>
</organism>
<reference evidence="2" key="1">
    <citation type="submission" date="2023-03" db="EMBL/GenBank/DDBJ databases">
        <title>Massive genome expansion in bonnet fungi (Mycena s.s.) driven by repeated elements and novel gene families across ecological guilds.</title>
        <authorList>
            <consortium name="Lawrence Berkeley National Laboratory"/>
            <person name="Harder C.B."/>
            <person name="Miyauchi S."/>
            <person name="Viragh M."/>
            <person name="Kuo A."/>
            <person name="Thoen E."/>
            <person name="Andreopoulos B."/>
            <person name="Lu D."/>
            <person name="Skrede I."/>
            <person name="Drula E."/>
            <person name="Henrissat B."/>
            <person name="Morin E."/>
            <person name="Kohler A."/>
            <person name="Barry K."/>
            <person name="LaButti K."/>
            <person name="Morin E."/>
            <person name="Salamov A."/>
            <person name="Lipzen A."/>
            <person name="Mereny Z."/>
            <person name="Hegedus B."/>
            <person name="Baldrian P."/>
            <person name="Stursova M."/>
            <person name="Weitz H."/>
            <person name="Taylor A."/>
            <person name="Grigoriev I.V."/>
            <person name="Nagy L.G."/>
            <person name="Martin F."/>
            <person name="Kauserud H."/>
        </authorList>
    </citation>
    <scope>NUCLEOTIDE SEQUENCE</scope>
    <source>
        <strain evidence="2">CBHHK200</strain>
    </source>
</reference>
<keyword evidence="3" id="KW-1185">Reference proteome</keyword>
<name>A0AAD6XIG0_9AGAR</name>